<keyword evidence="8" id="KW-1185">Reference proteome</keyword>
<evidence type="ECO:0000313" key="8">
    <source>
        <dbReference type="Proteomes" id="UP000054324"/>
    </source>
</evidence>
<dbReference type="CTD" id="20320652"/>
<dbReference type="GO" id="GO:1901135">
    <property type="term" value="P:carbohydrate derivative metabolic process"/>
    <property type="evidence" value="ECO:0007669"/>
    <property type="project" value="UniProtKB-ARBA"/>
</dbReference>
<sequence length="752" mass="85498">MTGRHSRCRGTAEKAAITVYNKNAIQRCHRQKSDNNIMLKFTENLVRKWQSSIEDQIDTLPTKVTVSSESENMKTTNNGVLRFCLNQRTYVSNSISKQLYDALFNSALRQPSCSDLGKAYIKILINWDDDKSCFQVYKHGFNTYNHPPCVLVLPTVSSEMEFHRKRDPTTIQNSPWIIMAPSFTFGSFHTGTDLVVTTMAYLELFNKSLDETSRILLNSRSRLLTLSIGRAGNEEANRTSYTNLLLHDLEKLNYDVSHQEMSAVHISIHRMEEELLECWKTEALQSMLQLLGESLVWFPCVSSPELLRDSVFGLVPITPPSTLDGSQVNTLSWQIQLLLCLGSGAIPVLVGEGQLPFPMAIGYERWSQATISISVRQLDQLRPLLLSVPAEEIEVLQQNGNKLFKRFLQDISTQTSTLLLELILRFGLMKPPAPQWRTVVTARPTPIISYHTQQLSGLIGLPSVPENFYSLDQYTHTRSAPMSFEGRMIVNPFWSFPSTPWDIKPPHQQFTALILYYNRFKVLVKTLFSMQGLPFLQSIIIVWNNPIGPDELQSATYTLPVYYCIQRPAKPACSVATTRSAPQCYSRQVFQATKNSLNNRFLPLDLILTDAVLLLDDDVKLSKEEIEFGFSAWRENPDRIVGHPERGHKFDPKEKKWSYNAAPAGKYSMILTGAAFLHKYYLYTYTWDMPPAARDLVDRKKNCEDIAMNFYVAHLTRKPPIKVIECAAPGRLMFLSLQTRDSAGFQVPAAHL</sequence>
<feature type="domain" description="Glycosyl transferase 64" evidence="6">
    <location>
        <begin position="510"/>
        <end position="725"/>
    </location>
</feature>
<protein>
    <recommendedName>
        <fullName evidence="6">Glycosyl transferase 64 domain-containing protein</fullName>
    </recommendedName>
</protein>
<comment type="subcellular location">
    <subcellularLocation>
        <location evidence="1">Endoplasmic reticulum membrane</location>
        <topology evidence="1">Single-pass type II membrane protein</topology>
    </subcellularLocation>
</comment>
<dbReference type="EMBL" id="KL596752">
    <property type="protein sequence ID" value="KER26281.1"/>
    <property type="molecule type" value="Genomic_DNA"/>
</dbReference>
<dbReference type="InterPro" id="IPR015338">
    <property type="entry name" value="GT64_dom"/>
</dbReference>
<dbReference type="RefSeq" id="XP_009170005.1">
    <property type="nucleotide sequence ID" value="XM_009171741.1"/>
</dbReference>
<dbReference type="KEGG" id="ovi:T265_06473"/>
<name>A0A074ZG75_OPIVI</name>
<keyword evidence="4" id="KW-0472">Membrane</keyword>
<reference evidence="7 8" key="1">
    <citation type="submission" date="2013-11" db="EMBL/GenBank/DDBJ databases">
        <title>Opisthorchis viverrini - life in the bile duct.</title>
        <authorList>
            <person name="Young N.D."/>
            <person name="Nagarajan N."/>
            <person name="Lin S.J."/>
            <person name="Korhonen P.K."/>
            <person name="Jex A.R."/>
            <person name="Hall R.S."/>
            <person name="Safavi-Hemami H."/>
            <person name="Kaewkong W."/>
            <person name="Bertrand D."/>
            <person name="Gao S."/>
            <person name="Seet Q."/>
            <person name="Wongkham S."/>
            <person name="Teh B.T."/>
            <person name="Wongkham C."/>
            <person name="Intapan P.M."/>
            <person name="Maleewong W."/>
            <person name="Yang X."/>
            <person name="Hu M."/>
            <person name="Wang Z."/>
            <person name="Hofmann A."/>
            <person name="Sternberg P.W."/>
            <person name="Tan P."/>
            <person name="Wang J."/>
            <person name="Gasser R.B."/>
        </authorList>
    </citation>
    <scope>NUCLEOTIDE SEQUENCE [LARGE SCALE GENOMIC DNA]</scope>
</reference>
<gene>
    <name evidence="7" type="ORF">T265_06473</name>
</gene>
<evidence type="ECO:0000256" key="3">
    <source>
        <dbReference type="ARBA" id="ARBA00022679"/>
    </source>
</evidence>
<evidence type="ECO:0000256" key="4">
    <source>
        <dbReference type="ARBA" id="ARBA00023136"/>
    </source>
</evidence>
<dbReference type="GO" id="GO:0016757">
    <property type="term" value="F:glycosyltransferase activity"/>
    <property type="evidence" value="ECO:0007669"/>
    <property type="project" value="InterPro"/>
</dbReference>
<dbReference type="GeneID" id="20320652"/>
<keyword evidence="3" id="KW-0808">Transferase</keyword>
<evidence type="ECO:0000259" key="6">
    <source>
        <dbReference type="Pfam" id="PF09258"/>
    </source>
</evidence>
<dbReference type="GO" id="GO:0005789">
    <property type="term" value="C:endoplasmic reticulum membrane"/>
    <property type="evidence" value="ECO:0007669"/>
    <property type="project" value="UniProtKB-SubCell"/>
</dbReference>
<evidence type="ECO:0000256" key="2">
    <source>
        <dbReference type="ARBA" id="ARBA00010271"/>
    </source>
</evidence>
<dbReference type="InterPro" id="IPR004263">
    <property type="entry name" value="Exostosin"/>
</dbReference>
<dbReference type="Gene3D" id="3.90.550.10">
    <property type="entry name" value="Spore Coat Polysaccharide Biosynthesis Protein SpsA, Chain A"/>
    <property type="match status" value="1"/>
</dbReference>
<evidence type="ECO:0000256" key="5">
    <source>
        <dbReference type="ARBA" id="ARBA00023157"/>
    </source>
</evidence>
<dbReference type="PANTHER" id="PTHR48261:SF2">
    <property type="entry name" value="ACETYLGLUCOSAMINYLTRANSFERASE"/>
    <property type="match status" value="1"/>
</dbReference>
<dbReference type="Pfam" id="PF09258">
    <property type="entry name" value="Glyco_transf_64"/>
    <property type="match status" value="1"/>
</dbReference>
<organism evidence="7 8">
    <name type="scientific">Opisthorchis viverrini</name>
    <name type="common">Southeast Asian liver fluke</name>
    <dbReference type="NCBI Taxonomy" id="6198"/>
    <lineage>
        <taxon>Eukaryota</taxon>
        <taxon>Metazoa</taxon>
        <taxon>Spiralia</taxon>
        <taxon>Lophotrochozoa</taxon>
        <taxon>Platyhelminthes</taxon>
        <taxon>Trematoda</taxon>
        <taxon>Digenea</taxon>
        <taxon>Opisthorchiida</taxon>
        <taxon>Opisthorchiata</taxon>
        <taxon>Opisthorchiidae</taxon>
        <taxon>Opisthorchis</taxon>
    </lineage>
</organism>
<dbReference type="PANTHER" id="PTHR48261">
    <property type="entry name" value="ACETYLGLUCOSAMINYLTRANSFERASE"/>
    <property type="match status" value="1"/>
</dbReference>
<comment type="similarity">
    <text evidence="2">Belongs to the glycosyltransferase 47 family.</text>
</comment>
<evidence type="ECO:0000256" key="1">
    <source>
        <dbReference type="ARBA" id="ARBA00004648"/>
    </source>
</evidence>
<evidence type="ECO:0000313" key="7">
    <source>
        <dbReference type="EMBL" id="KER26281.1"/>
    </source>
</evidence>
<dbReference type="AlphaFoldDB" id="A0A074ZG75"/>
<dbReference type="InterPro" id="IPR029044">
    <property type="entry name" value="Nucleotide-diphossugar_trans"/>
</dbReference>
<dbReference type="OrthoDB" id="5954868at2759"/>
<dbReference type="SUPFAM" id="SSF53448">
    <property type="entry name" value="Nucleotide-diphospho-sugar transferases"/>
    <property type="match status" value="1"/>
</dbReference>
<dbReference type="Proteomes" id="UP000054324">
    <property type="component" value="Unassembled WGS sequence"/>
</dbReference>
<proteinExistence type="inferred from homology"/>
<keyword evidence="5" id="KW-1015">Disulfide bond</keyword>
<accession>A0A074ZG75</accession>